<evidence type="ECO:0000256" key="3">
    <source>
        <dbReference type="ARBA" id="ARBA00023136"/>
    </source>
</evidence>
<evidence type="ECO:0000256" key="2">
    <source>
        <dbReference type="ARBA" id="ARBA00022729"/>
    </source>
</evidence>
<dbReference type="GeneID" id="122133281"/>
<feature type="signal peptide" evidence="5">
    <location>
        <begin position="1"/>
        <end position="20"/>
    </location>
</feature>
<feature type="domain" description="Immunoglobulin" evidence="6">
    <location>
        <begin position="27"/>
        <end position="125"/>
    </location>
</feature>
<dbReference type="SMART" id="SM00409">
    <property type="entry name" value="IG"/>
    <property type="match status" value="1"/>
</dbReference>
<dbReference type="PANTHER" id="PTHR12080:SF122">
    <property type="entry name" value="V-SET AND TRANSMEMBRANE DOMAIN-CONTAINING PROTEIN 5"/>
    <property type="match status" value="1"/>
</dbReference>
<dbReference type="GO" id="GO:0016020">
    <property type="term" value="C:membrane"/>
    <property type="evidence" value="ECO:0007669"/>
    <property type="project" value="UniProtKB-SubCell"/>
</dbReference>
<evidence type="ECO:0000313" key="7">
    <source>
        <dbReference type="Proteomes" id="UP000515152"/>
    </source>
</evidence>
<reference evidence="8" key="1">
    <citation type="submission" date="2025-08" db="UniProtKB">
        <authorList>
            <consortium name="RefSeq"/>
        </authorList>
    </citation>
    <scope>IDENTIFICATION</scope>
</reference>
<sequence>MDLHISLILCLLSALGFCSCQNELLLNGPLNGVVGESVEFTLINPPYAPPRRITWSFSGYREVTIFTSIGEAEIAHVDYAGRISLDKTTASLELRGLTLNDTGLYTVSISISGVEYRGVTSLTVFEKISNVKAEANQNELVEFNSSVILMLHHWLLPLIFPPCNAPADRLQRNNGITLTSSIAHAALLPILGPQHSQHPLDGFSRLT</sequence>
<keyword evidence="2 5" id="KW-0732">Signal</keyword>
<evidence type="ECO:0000259" key="6">
    <source>
        <dbReference type="SMART" id="SM00409"/>
    </source>
</evidence>
<evidence type="ECO:0000313" key="8">
    <source>
        <dbReference type="RefSeq" id="XP_042565059.1"/>
    </source>
</evidence>
<keyword evidence="7" id="KW-1185">Reference proteome</keyword>
<dbReference type="KEGG" id="char:122133281"/>
<evidence type="ECO:0000256" key="1">
    <source>
        <dbReference type="ARBA" id="ARBA00004370"/>
    </source>
</evidence>
<dbReference type="InterPro" id="IPR003599">
    <property type="entry name" value="Ig_sub"/>
</dbReference>
<dbReference type="PANTHER" id="PTHR12080">
    <property type="entry name" value="SIGNALING LYMPHOCYTIC ACTIVATION MOLECULE"/>
    <property type="match status" value="1"/>
</dbReference>
<dbReference type="Pfam" id="PF07686">
    <property type="entry name" value="V-set"/>
    <property type="match status" value="1"/>
</dbReference>
<comment type="subcellular location">
    <subcellularLocation>
        <location evidence="1">Membrane</location>
    </subcellularLocation>
</comment>
<dbReference type="Proteomes" id="UP000515152">
    <property type="component" value="Chromosome 11"/>
</dbReference>
<dbReference type="AlphaFoldDB" id="A0A8M1KTV7"/>
<protein>
    <submittedName>
        <fullName evidence="8">SLAM family member 9-like</fullName>
    </submittedName>
</protein>
<keyword evidence="4" id="KW-0325">Glycoprotein</keyword>
<evidence type="ECO:0000256" key="4">
    <source>
        <dbReference type="ARBA" id="ARBA00023180"/>
    </source>
</evidence>
<dbReference type="RefSeq" id="XP_042565059.1">
    <property type="nucleotide sequence ID" value="XM_042709125.1"/>
</dbReference>
<evidence type="ECO:0000256" key="5">
    <source>
        <dbReference type="SAM" id="SignalP"/>
    </source>
</evidence>
<dbReference type="InterPro" id="IPR013106">
    <property type="entry name" value="Ig_V-set"/>
</dbReference>
<dbReference type="InterPro" id="IPR015631">
    <property type="entry name" value="CD2/SLAM_rcpt"/>
</dbReference>
<proteinExistence type="predicted"/>
<gene>
    <name evidence="8" type="primary">LOC122133281</name>
</gene>
<dbReference type="OrthoDB" id="10012075at2759"/>
<keyword evidence="3" id="KW-0472">Membrane</keyword>
<feature type="chain" id="PRO_5035439376" evidence="5">
    <location>
        <begin position="21"/>
        <end position="207"/>
    </location>
</feature>
<name>A0A8M1KTV7_CLUHA</name>
<organism evidence="7 8">
    <name type="scientific">Clupea harengus</name>
    <name type="common">Atlantic herring</name>
    <dbReference type="NCBI Taxonomy" id="7950"/>
    <lineage>
        <taxon>Eukaryota</taxon>
        <taxon>Metazoa</taxon>
        <taxon>Chordata</taxon>
        <taxon>Craniata</taxon>
        <taxon>Vertebrata</taxon>
        <taxon>Euteleostomi</taxon>
        <taxon>Actinopterygii</taxon>
        <taxon>Neopterygii</taxon>
        <taxon>Teleostei</taxon>
        <taxon>Clupei</taxon>
        <taxon>Clupeiformes</taxon>
        <taxon>Clupeoidei</taxon>
        <taxon>Clupeidae</taxon>
        <taxon>Clupea</taxon>
    </lineage>
</organism>
<accession>A0A8M1KTV7</accession>